<dbReference type="PANTHER" id="PTHR47506:SF1">
    <property type="entry name" value="HTH-TYPE TRANSCRIPTIONAL REGULATOR YJDC"/>
    <property type="match status" value="1"/>
</dbReference>
<proteinExistence type="predicted"/>
<dbReference type="PRINTS" id="PR00455">
    <property type="entry name" value="HTHTETR"/>
</dbReference>
<evidence type="ECO:0000256" key="3">
    <source>
        <dbReference type="ARBA" id="ARBA00023163"/>
    </source>
</evidence>
<evidence type="ECO:0000256" key="1">
    <source>
        <dbReference type="ARBA" id="ARBA00023015"/>
    </source>
</evidence>
<evidence type="ECO:0000313" key="6">
    <source>
        <dbReference type="EMBL" id="ROR72182.1"/>
    </source>
</evidence>
<protein>
    <submittedName>
        <fullName evidence="6">TetR family transcriptional regulator</fullName>
    </submittedName>
</protein>
<feature type="DNA-binding region" description="H-T-H motif" evidence="4">
    <location>
        <begin position="29"/>
        <end position="48"/>
    </location>
</feature>
<evidence type="ECO:0000256" key="4">
    <source>
        <dbReference type="PROSITE-ProRule" id="PRU00335"/>
    </source>
</evidence>
<reference evidence="6 7" key="1">
    <citation type="submission" date="2018-11" db="EMBL/GenBank/DDBJ databases">
        <title>Sequencing the genomes of 1000 actinobacteria strains.</title>
        <authorList>
            <person name="Klenk H.-P."/>
        </authorList>
    </citation>
    <scope>NUCLEOTIDE SEQUENCE [LARGE SCALE GENOMIC DNA]</scope>
    <source>
        <strain evidence="6 7">DSM 11294</strain>
    </source>
</reference>
<sequence length="197" mass="21200">MTPTHRTARAHILEQSFLLFLAHGFEATSMSDIVQASGMSKGAVYHHFATKAELFDAAIDHYFLDVVAPGEPMEHEHQGFEVAVRAVAMSLTDGLAHVSSLNADMTAYYRFFLSATERNRPAVQAALAARLESLAEAAERDATVGGRRGGPAPRTLARLALTTVEGAALLAAVDGHEDLAYRVNDTVEHFLALVRAG</sequence>
<keyword evidence="2 4" id="KW-0238">DNA-binding</keyword>
<accession>A0A3N2BAJ3</accession>
<dbReference type="GO" id="GO:0003677">
    <property type="term" value="F:DNA binding"/>
    <property type="evidence" value="ECO:0007669"/>
    <property type="project" value="UniProtKB-UniRule"/>
</dbReference>
<dbReference type="SUPFAM" id="SSF46689">
    <property type="entry name" value="Homeodomain-like"/>
    <property type="match status" value="1"/>
</dbReference>
<dbReference type="PROSITE" id="PS50977">
    <property type="entry name" value="HTH_TETR_2"/>
    <property type="match status" value="1"/>
</dbReference>
<dbReference type="Proteomes" id="UP000280668">
    <property type="component" value="Unassembled WGS sequence"/>
</dbReference>
<name>A0A3N2BAJ3_9MICO</name>
<evidence type="ECO:0000259" key="5">
    <source>
        <dbReference type="PROSITE" id="PS50977"/>
    </source>
</evidence>
<dbReference type="InterPro" id="IPR009057">
    <property type="entry name" value="Homeodomain-like_sf"/>
</dbReference>
<keyword evidence="3" id="KW-0804">Transcription</keyword>
<evidence type="ECO:0000313" key="7">
    <source>
        <dbReference type="Proteomes" id="UP000280668"/>
    </source>
</evidence>
<dbReference type="InterPro" id="IPR001647">
    <property type="entry name" value="HTH_TetR"/>
</dbReference>
<dbReference type="EMBL" id="RKHK01000001">
    <property type="protein sequence ID" value="ROR72182.1"/>
    <property type="molecule type" value="Genomic_DNA"/>
</dbReference>
<evidence type="ECO:0000256" key="2">
    <source>
        <dbReference type="ARBA" id="ARBA00023125"/>
    </source>
</evidence>
<comment type="caution">
    <text evidence="6">The sequence shown here is derived from an EMBL/GenBank/DDBJ whole genome shotgun (WGS) entry which is preliminary data.</text>
</comment>
<gene>
    <name evidence="6" type="ORF">EDD31_0530</name>
</gene>
<dbReference type="OrthoDB" id="956698at2"/>
<dbReference type="RefSeq" id="WP_123302784.1">
    <property type="nucleotide sequence ID" value="NZ_RKHK01000001.1"/>
</dbReference>
<feature type="domain" description="HTH tetR-type" evidence="5">
    <location>
        <begin position="6"/>
        <end position="66"/>
    </location>
</feature>
<keyword evidence="7" id="KW-1185">Reference proteome</keyword>
<organism evidence="6 7">
    <name type="scientific">Bogoriella caseilytica</name>
    <dbReference type="NCBI Taxonomy" id="56055"/>
    <lineage>
        <taxon>Bacteria</taxon>
        <taxon>Bacillati</taxon>
        <taxon>Actinomycetota</taxon>
        <taxon>Actinomycetes</taxon>
        <taxon>Micrococcales</taxon>
        <taxon>Bogoriellaceae</taxon>
        <taxon>Bogoriella</taxon>
    </lineage>
</organism>
<keyword evidence="1" id="KW-0805">Transcription regulation</keyword>
<dbReference type="AlphaFoldDB" id="A0A3N2BAJ3"/>
<dbReference type="Gene3D" id="1.10.357.10">
    <property type="entry name" value="Tetracycline Repressor, domain 2"/>
    <property type="match status" value="1"/>
</dbReference>
<dbReference type="PANTHER" id="PTHR47506">
    <property type="entry name" value="TRANSCRIPTIONAL REGULATORY PROTEIN"/>
    <property type="match status" value="1"/>
</dbReference>
<dbReference type="Pfam" id="PF00440">
    <property type="entry name" value="TetR_N"/>
    <property type="match status" value="1"/>
</dbReference>